<dbReference type="EMBL" id="KN831812">
    <property type="protein sequence ID" value="KIM35893.1"/>
    <property type="molecule type" value="Genomic_DNA"/>
</dbReference>
<sequence length="1570" mass="171006">MSLLTPPGTSHRSEKDKENFKFSLSVPLAGSSTRTVVWAVENSIHSLATPIKNISLSSKHRPGAAKSILKVSSQNTSTLFVPVTKQREVTPEPADPLVNLQYLENPVQQILSNGRSEEDPLGELIEGYNVLAARLRATVAETTDADASWPLFQPLRQNAQPLVDAIIRDLGRALVDPMSRRSTSSTEDDASECPKFTLPSPQSSPVKKKGGMTAEQVKYARDLCTTCHSVIKLLAVVLSTPAIYNVFQESQLKLIMTAALAIPMADELPTHNARKTCALAIWLIQVQRLPAEVLQPTASRITFALRRGIEGELGKEGKKGSANDGMKAIHDLCVYLPAVFVPAFVELLPSLLSNLLASTLALRTQACHALGGFVLGSTSIPLSTVHTRISNAIAAYLTTIVPSPNAKSPSKATEAAIVRTLRTTIGNAEPLHVAQGPVWAISVLASMVVLLGSKLCADQKVDKIVSSLLGLGLRHPKSSIRALCCIAWRSITWVYFQPPLPVESDAESEVDDEVRVRRTHARQAHLRVMSSVVDCQAGVATIAALLAESEDEDDNAEALRHSIKILQNMAAKSGNTCIDSLETIRHIVSSVDAQADGGVRFNLGMLLPKGLFAANPGLLTTDFKSLSTAVRPIFDEMSVIEDVRCLTREEMSKEWVFKGLMGAWKTGLGYLELCDDAEVPENLVEPWTNLLQANVGSLQENGDDAATIKFASLAVEYLLDIVQDPKLDLSPKKTENAKAASTSTVPDSDETIPDLVGDITCSSGELRLRVVQRLWTSMMTIFPHATLREAAEKLLNCLITAEEALLPNNAKLDGLSAAADVDAGEQARNAWVKLCVDVLSVCDVDSMRTFWDWVWSKEFTCAVWRTCVEKWREAEAGWEAGVILLGVPFTDRHTWGPGGDDIALWEEILGYTTGKALDHGVESSSVLDGIALFVSSFQTPGSAPGASTRLVDLLFANLEAPEMRDLPLNVLELASETMKAAYPPDPINYQVSMWMVRSLAAVVEHCPMEFCLRLLQSVQEGLSLWLADESGAWSENDMMYDIIPLYQHILVKIQRLPESVDTLEILAPILDSVFRKRTPSLAIEAFADYWKLTYSRMTTPEKDWPKPIRHCLSISGILPSDSMHIEDDNDNQASSFSNSVPSSPLRMAFSLPPSSPRTPVSASFSTPPTAILKREAMSKVPSPQRPTKAFGGFPIVPSTPAFPVRRRSRSSTGSRTPLSAIQLRGSPSKRRRLMSEGEGKSLGEKENVGAGGIMSVTERIAASGQKPVAAAAPASKKRRYEEEDGKDCFGGTTLPTPAKKLKSRMMKPRLRPTPENAIRKEPSPAPSAASSNESEDERWVEQALVAFPSMADEDDEQQQTPPLLAHRRRRSNGGSLGEPGHGLQHRPQKPRIVSLDGQAHSTPPPVKIDLRTVPLRRSTSIPEFVWTAIQRKRKRRESDASSDLYDRVVSSDPPLAALSLRHPASKRVFTGHIPLSDSETSLSMVPSSSDDDPHLGQVTPHHIISPALQSRVYGRRLSTSNPKAVFVELFGDAGSDDSIPSPTSSSSSSESEVESPTKQVLLRHLMRTGS</sequence>
<feature type="region of interest" description="Disordered" evidence="1">
    <location>
        <begin position="1480"/>
        <end position="1499"/>
    </location>
</feature>
<name>A0A0C2XDB1_HEBCY</name>
<evidence type="ECO:0000313" key="3">
    <source>
        <dbReference type="Proteomes" id="UP000053424"/>
    </source>
</evidence>
<proteinExistence type="predicted"/>
<dbReference type="OrthoDB" id="2591260at2759"/>
<reference evidence="2 3" key="1">
    <citation type="submission" date="2014-04" db="EMBL/GenBank/DDBJ databases">
        <authorList>
            <consortium name="DOE Joint Genome Institute"/>
            <person name="Kuo A."/>
            <person name="Gay G."/>
            <person name="Dore J."/>
            <person name="Kohler A."/>
            <person name="Nagy L.G."/>
            <person name="Floudas D."/>
            <person name="Copeland A."/>
            <person name="Barry K.W."/>
            <person name="Cichocki N."/>
            <person name="Veneault-Fourrey C."/>
            <person name="LaButti K."/>
            <person name="Lindquist E.A."/>
            <person name="Lipzen A."/>
            <person name="Lundell T."/>
            <person name="Morin E."/>
            <person name="Murat C."/>
            <person name="Sun H."/>
            <person name="Tunlid A."/>
            <person name="Henrissat B."/>
            <person name="Grigoriev I.V."/>
            <person name="Hibbett D.S."/>
            <person name="Martin F."/>
            <person name="Nordberg H.P."/>
            <person name="Cantor M.N."/>
            <person name="Hua S.X."/>
        </authorList>
    </citation>
    <scope>NUCLEOTIDE SEQUENCE [LARGE SCALE GENOMIC DNA]</scope>
    <source>
        <strain evidence="3">h7</strain>
    </source>
</reference>
<feature type="region of interest" description="Disordered" evidence="1">
    <location>
        <begin position="1262"/>
        <end position="1389"/>
    </location>
</feature>
<protein>
    <recommendedName>
        <fullName evidence="4">Telomere-associated protein Rif1 N-terminal domain-containing protein</fullName>
    </recommendedName>
</protein>
<feature type="region of interest" description="Disordered" evidence="1">
    <location>
        <begin position="177"/>
        <end position="209"/>
    </location>
</feature>
<feature type="region of interest" description="Disordered" evidence="1">
    <location>
        <begin position="1175"/>
        <end position="1247"/>
    </location>
</feature>
<dbReference type="InterPro" id="IPR016024">
    <property type="entry name" value="ARM-type_fold"/>
</dbReference>
<feature type="compositionally biased region" description="Low complexity" evidence="1">
    <location>
        <begin position="1536"/>
        <end position="1557"/>
    </location>
</feature>
<evidence type="ECO:0000313" key="2">
    <source>
        <dbReference type="EMBL" id="KIM35893.1"/>
    </source>
</evidence>
<reference evidence="3" key="2">
    <citation type="submission" date="2015-01" db="EMBL/GenBank/DDBJ databases">
        <title>Evolutionary Origins and Diversification of the Mycorrhizal Mutualists.</title>
        <authorList>
            <consortium name="DOE Joint Genome Institute"/>
            <consortium name="Mycorrhizal Genomics Consortium"/>
            <person name="Kohler A."/>
            <person name="Kuo A."/>
            <person name="Nagy L.G."/>
            <person name="Floudas D."/>
            <person name="Copeland A."/>
            <person name="Barry K.W."/>
            <person name="Cichocki N."/>
            <person name="Veneault-Fourrey C."/>
            <person name="LaButti K."/>
            <person name="Lindquist E.A."/>
            <person name="Lipzen A."/>
            <person name="Lundell T."/>
            <person name="Morin E."/>
            <person name="Murat C."/>
            <person name="Riley R."/>
            <person name="Ohm R."/>
            <person name="Sun H."/>
            <person name="Tunlid A."/>
            <person name="Henrissat B."/>
            <person name="Grigoriev I.V."/>
            <person name="Hibbett D.S."/>
            <person name="Martin F."/>
        </authorList>
    </citation>
    <scope>NUCLEOTIDE SEQUENCE [LARGE SCALE GENOMIC DNA]</scope>
    <source>
        <strain evidence="3">h7</strain>
    </source>
</reference>
<accession>A0A0C2XDB1</accession>
<feature type="compositionally biased region" description="Basic and acidic residues" evidence="1">
    <location>
        <begin position="1233"/>
        <end position="1247"/>
    </location>
</feature>
<evidence type="ECO:0000256" key="1">
    <source>
        <dbReference type="SAM" id="MobiDB-lite"/>
    </source>
</evidence>
<organism evidence="2 3">
    <name type="scientific">Hebeloma cylindrosporum</name>
    <dbReference type="NCBI Taxonomy" id="76867"/>
    <lineage>
        <taxon>Eukaryota</taxon>
        <taxon>Fungi</taxon>
        <taxon>Dikarya</taxon>
        <taxon>Basidiomycota</taxon>
        <taxon>Agaricomycotina</taxon>
        <taxon>Agaricomycetes</taxon>
        <taxon>Agaricomycetidae</taxon>
        <taxon>Agaricales</taxon>
        <taxon>Agaricineae</taxon>
        <taxon>Hymenogastraceae</taxon>
        <taxon>Hebeloma</taxon>
    </lineage>
</organism>
<feature type="region of interest" description="Disordered" evidence="1">
    <location>
        <begin position="1532"/>
        <end position="1570"/>
    </location>
</feature>
<gene>
    <name evidence="2" type="ORF">M413DRAFT_449520</name>
</gene>
<feature type="compositionally biased region" description="Low complexity" evidence="1">
    <location>
        <begin position="1262"/>
        <end position="1274"/>
    </location>
</feature>
<dbReference type="SUPFAM" id="SSF48371">
    <property type="entry name" value="ARM repeat"/>
    <property type="match status" value="1"/>
</dbReference>
<evidence type="ECO:0008006" key="4">
    <source>
        <dbReference type="Google" id="ProtNLM"/>
    </source>
</evidence>
<feature type="region of interest" description="Disordered" evidence="1">
    <location>
        <begin position="1123"/>
        <end position="1142"/>
    </location>
</feature>
<feature type="compositionally biased region" description="Basic residues" evidence="1">
    <location>
        <begin position="1299"/>
        <end position="1310"/>
    </location>
</feature>
<dbReference type="STRING" id="686832.A0A0C2XDB1"/>
<dbReference type="Proteomes" id="UP000053424">
    <property type="component" value="Unassembled WGS sequence"/>
</dbReference>
<keyword evidence="3" id="KW-1185">Reference proteome</keyword>
<dbReference type="HOGENOM" id="CLU_001598_0_0_1"/>